<evidence type="ECO:0000313" key="3">
    <source>
        <dbReference type="Proteomes" id="UP001595887"/>
    </source>
</evidence>
<dbReference type="PANTHER" id="PTHR38037:SF2">
    <property type="entry name" value="ATP-DEPENDENT ZINC PROTEASE DOMAIN-CONTAINING PROTEIN-RELATED"/>
    <property type="match status" value="1"/>
</dbReference>
<dbReference type="InterPro" id="IPR021109">
    <property type="entry name" value="Peptidase_aspartic_dom_sf"/>
</dbReference>
<keyword evidence="2" id="KW-0378">Hydrolase</keyword>
<accession>A0ABV8RCC9</accession>
<dbReference type="InterPro" id="IPR008503">
    <property type="entry name" value="Asp_endopeptidase"/>
</dbReference>
<gene>
    <name evidence="2" type="ORF">ACFOWX_01275</name>
</gene>
<proteinExistence type="predicted"/>
<reference evidence="3" key="1">
    <citation type="journal article" date="2019" name="Int. J. Syst. Evol. Microbiol.">
        <title>The Global Catalogue of Microorganisms (GCM) 10K type strain sequencing project: providing services to taxonomists for standard genome sequencing and annotation.</title>
        <authorList>
            <consortium name="The Broad Institute Genomics Platform"/>
            <consortium name="The Broad Institute Genome Sequencing Center for Infectious Disease"/>
            <person name="Wu L."/>
            <person name="Ma J."/>
        </authorList>
    </citation>
    <scope>NUCLEOTIDE SEQUENCE [LARGE SCALE GENOMIC DNA]</scope>
    <source>
        <strain evidence="3">CECT 8531</strain>
    </source>
</reference>
<name>A0ABV8RCC9_9SPHN</name>
<dbReference type="SUPFAM" id="SSF50630">
    <property type="entry name" value="Acid proteases"/>
    <property type="match status" value="1"/>
</dbReference>
<dbReference type="GO" id="GO:0006508">
    <property type="term" value="P:proteolysis"/>
    <property type="evidence" value="ECO:0007669"/>
    <property type="project" value="UniProtKB-KW"/>
</dbReference>
<dbReference type="EMBL" id="JBHSDH010000006">
    <property type="protein sequence ID" value="MFC4291039.1"/>
    <property type="molecule type" value="Genomic_DNA"/>
</dbReference>
<feature type="domain" description="Retropepsin-like aspartic endopeptidase" evidence="1">
    <location>
        <begin position="23"/>
        <end position="153"/>
    </location>
</feature>
<comment type="caution">
    <text evidence="2">The sequence shown here is derived from an EMBL/GenBank/DDBJ whole genome shotgun (WGS) entry which is preliminary data.</text>
</comment>
<dbReference type="Proteomes" id="UP001595887">
    <property type="component" value="Unassembled WGS sequence"/>
</dbReference>
<evidence type="ECO:0000313" key="2">
    <source>
        <dbReference type="EMBL" id="MFC4291039.1"/>
    </source>
</evidence>
<dbReference type="RefSeq" id="WP_381420636.1">
    <property type="nucleotide sequence ID" value="NZ_JBHSDH010000006.1"/>
</dbReference>
<organism evidence="2 3">
    <name type="scientific">Sphingorhabdus arenilitoris</name>
    <dbReference type="NCBI Taxonomy" id="1490041"/>
    <lineage>
        <taxon>Bacteria</taxon>
        <taxon>Pseudomonadati</taxon>
        <taxon>Pseudomonadota</taxon>
        <taxon>Alphaproteobacteria</taxon>
        <taxon>Sphingomonadales</taxon>
        <taxon>Sphingomonadaceae</taxon>
        <taxon>Sphingorhabdus</taxon>
    </lineage>
</organism>
<dbReference type="Gene3D" id="2.40.70.10">
    <property type="entry name" value="Acid Proteases"/>
    <property type="match status" value="1"/>
</dbReference>
<sequence length="158" mass="17524">MAQRSRPAGSLGKKKIIRKMTEIGWCELVDITSLGLTQVHAKMDSGAATSSIHATRIKPFDEEGAPWVEFSFHASAKDHVIRLRAPVVDRRMVRSSNGKEQLRYVIAAQLKLGSLIWDGQLTLANRGSMAFPVLIGRRGLKRGFLVNSGKKWMLGKPE</sequence>
<evidence type="ECO:0000259" key="1">
    <source>
        <dbReference type="Pfam" id="PF05618"/>
    </source>
</evidence>
<keyword evidence="3" id="KW-1185">Reference proteome</keyword>
<dbReference type="PANTHER" id="PTHR38037">
    <property type="entry name" value="ZN_PROTEASE DOMAIN-CONTAINING PROTEIN"/>
    <property type="match status" value="1"/>
</dbReference>
<dbReference type="Pfam" id="PF05618">
    <property type="entry name" value="Zn_protease"/>
    <property type="match status" value="1"/>
</dbReference>
<dbReference type="GO" id="GO:0008233">
    <property type="term" value="F:peptidase activity"/>
    <property type="evidence" value="ECO:0007669"/>
    <property type="project" value="UniProtKB-KW"/>
</dbReference>
<keyword evidence="2" id="KW-0645">Protease</keyword>
<protein>
    <submittedName>
        <fullName evidence="2">ATP-dependent zinc protease</fullName>
    </submittedName>
</protein>